<accession>A0A0C3PXX4</accession>
<protein>
    <submittedName>
        <fullName evidence="1">Uncharacterized protein</fullName>
    </submittedName>
</protein>
<evidence type="ECO:0000313" key="2">
    <source>
        <dbReference type="Proteomes" id="UP000054217"/>
    </source>
</evidence>
<gene>
    <name evidence="1" type="ORF">M404DRAFT_992171</name>
</gene>
<dbReference type="EMBL" id="KN831945">
    <property type="protein sequence ID" value="KIO13919.1"/>
    <property type="molecule type" value="Genomic_DNA"/>
</dbReference>
<name>A0A0C3PXX4_PISTI</name>
<proteinExistence type="predicted"/>
<dbReference type="Proteomes" id="UP000054217">
    <property type="component" value="Unassembled WGS sequence"/>
</dbReference>
<evidence type="ECO:0000313" key="1">
    <source>
        <dbReference type="EMBL" id="KIO13919.1"/>
    </source>
</evidence>
<dbReference type="AlphaFoldDB" id="A0A0C3PXX4"/>
<dbReference type="InParanoid" id="A0A0C3PXX4"/>
<sequence length="137" mass="15796">MRAQVGKVHRTLINTYNPRNRRHSPGASTIADQLELPCNERVSIGGFVKILPTPLWSCLIFQRPLFLSPLTQIDAANCGPTQIQFYISYAAARWNMWRVEPWGKAGREPNRRLNEIDMRIPLFLLRVEVRVTGDRCH</sequence>
<organism evidence="1 2">
    <name type="scientific">Pisolithus tinctorius Marx 270</name>
    <dbReference type="NCBI Taxonomy" id="870435"/>
    <lineage>
        <taxon>Eukaryota</taxon>
        <taxon>Fungi</taxon>
        <taxon>Dikarya</taxon>
        <taxon>Basidiomycota</taxon>
        <taxon>Agaricomycotina</taxon>
        <taxon>Agaricomycetes</taxon>
        <taxon>Agaricomycetidae</taxon>
        <taxon>Boletales</taxon>
        <taxon>Sclerodermatineae</taxon>
        <taxon>Pisolithaceae</taxon>
        <taxon>Pisolithus</taxon>
    </lineage>
</organism>
<reference evidence="2" key="2">
    <citation type="submission" date="2015-01" db="EMBL/GenBank/DDBJ databases">
        <title>Evolutionary Origins and Diversification of the Mycorrhizal Mutualists.</title>
        <authorList>
            <consortium name="DOE Joint Genome Institute"/>
            <consortium name="Mycorrhizal Genomics Consortium"/>
            <person name="Kohler A."/>
            <person name="Kuo A."/>
            <person name="Nagy L.G."/>
            <person name="Floudas D."/>
            <person name="Copeland A."/>
            <person name="Barry K.W."/>
            <person name="Cichocki N."/>
            <person name="Veneault-Fourrey C."/>
            <person name="LaButti K."/>
            <person name="Lindquist E.A."/>
            <person name="Lipzen A."/>
            <person name="Lundell T."/>
            <person name="Morin E."/>
            <person name="Murat C."/>
            <person name="Riley R."/>
            <person name="Ohm R."/>
            <person name="Sun H."/>
            <person name="Tunlid A."/>
            <person name="Henrissat B."/>
            <person name="Grigoriev I.V."/>
            <person name="Hibbett D.S."/>
            <person name="Martin F."/>
        </authorList>
    </citation>
    <scope>NUCLEOTIDE SEQUENCE [LARGE SCALE GENOMIC DNA]</scope>
    <source>
        <strain evidence="2">Marx 270</strain>
    </source>
</reference>
<keyword evidence="2" id="KW-1185">Reference proteome</keyword>
<reference evidence="1 2" key="1">
    <citation type="submission" date="2014-04" db="EMBL/GenBank/DDBJ databases">
        <authorList>
            <consortium name="DOE Joint Genome Institute"/>
            <person name="Kuo A."/>
            <person name="Kohler A."/>
            <person name="Costa M.D."/>
            <person name="Nagy L.G."/>
            <person name="Floudas D."/>
            <person name="Copeland A."/>
            <person name="Barry K.W."/>
            <person name="Cichocki N."/>
            <person name="Veneault-Fourrey C."/>
            <person name="LaButti K."/>
            <person name="Lindquist E.A."/>
            <person name="Lipzen A."/>
            <person name="Lundell T."/>
            <person name="Morin E."/>
            <person name="Murat C."/>
            <person name="Sun H."/>
            <person name="Tunlid A."/>
            <person name="Henrissat B."/>
            <person name="Grigoriev I.V."/>
            <person name="Hibbett D.S."/>
            <person name="Martin F."/>
            <person name="Nordberg H.P."/>
            <person name="Cantor M.N."/>
            <person name="Hua S.X."/>
        </authorList>
    </citation>
    <scope>NUCLEOTIDE SEQUENCE [LARGE SCALE GENOMIC DNA]</scope>
    <source>
        <strain evidence="1 2">Marx 270</strain>
    </source>
</reference>
<dbReference type="HOGENOM" id="CLU_1865941_0_0_1"/>